<evidence type="ECO:0000256" key="1">
    <source>
        <dbReference type="ARBA" id="ARBA00038208"/>
    </source>
</evidence>
<feature type="compositionally biased region" description="Polar residues" evidence="3">
    <location>
        <begin position="363"/>
        <end position="373"/>
    </location>
</feature>
<feature type="compositionally biased region" description="Polar residues" evidence="3">
    <location>
        <begin position="12"/>
        <end position="24"/>
    </location>
</feature>
<proteinExistence type="inferred from homology"/>
<dbReference type="AlphaFoldDB" id="A0A178ZEV5"/>
<name>A0A178ZEV5_9EURO</name>
<dbReference type="Gene3D" id="3.40.30.10">
    <property type="entry name" value="Glutaredoxin"/>
    <property type="match status" value="1"/>
</dbReference>
<dbReference type="EMBL" id="LVYI01000007">
    <property type="protein sequence ID" value="OAP57713.1"/>
    <property type="molecule type" value="Genomic_DNA"/>
</dbReference>
<dbReference type="RefSeq" id="XP_018691080.1">
    <property type="nucleotide sequence ID" value="XM_018839959.1"/>
</dbReference>
<gene>
    <name evidence="4" type="ORF">AYL99_08451</name>
</gene>
<evidence type="ECO:0000313" key="5">
    <source>
        <dbReference type="Proteomes" id="UP000078343"/>
    </source>
</evidence>
<dbReference type="Pfam" id="PF06999">
    <property type="entry name" value="Suc_Fer-like"/>
    <property type="match status" value="1"/>
</dbReference>
<dbReference type="OrthoDB" id="10253744at2759"/>
<dbReference type="Proteomes" id="UP000078343">
    <property type="component" value="Unassembled WGS sequence"/>
</dbReference>
<dbReference type="GeneID" id="30012619"/>
<feature type="region of interest" description="Disordered" evidence="3">
    <location>
        <begin position="363"/>
        <end position="382"/>
    </location>
</feature>
<dbReference type="STRING" id="1367422.A0A178ZEV5"/>
<dbReference type="CDD" id="cd03062">
    <property type="entry name" value="TRX_Fd_Sucrase"/>
    <property type="match status" value="1"/>
</dbReference>
<dbReference type="SUPFAM" id="SSF52833">
    <property type="entry name" value="Thioredoxin-like"/>
    <property type="match status" value="1"/>
</dbReference>
<protein>
    <recommendedName>
        <fullName evidence="2">Altered inheritance of mitochondria protein 32</fullName>
    </recommendedName>
</protein>
<accession>A0A178ZEV5</accession>
<reference evidence="4 5" key="1">
    <citation type="submission" date="2016-04" db="EMBL/GenBank/DDBJ databases">
        <title>Draft genome of Fonsecaea erecta CBS 125763.</title>
        <authorList>
            <person name="Weiss V.A."/>
            <person name="Vicente V.A."/>
            <person name="Raittz R.T."/>
            <person name="Moreno L.F."/>
            <person name="De Souza E.M."/>
            <person name="Pedrosa F.O."/>
            <person name="Steffens M.B."/>
            <person name="Faoro H."/>
            <person name="Tadra-Sfeir M.Z."/>
            <person name="Najafzadeh M.J."/>
            <person name="Felipe M.S."/>
            <person name="Teixeira M."/>
            <person name="Sun J."/>
            <person name="Xi L."/>
            <person name="Gomes R."/>
            <person name="De Azevedo C.M."/>
            <person name="Salgado C.G."/>
            <person name="Da Silva M.B."/>
            <person name="Nascimento M.F."/>
            <person name="Queiroz-Telles F."/>
            <person name="Attili D.S."/>
            <person name="Gorbushina A."/>
        </authorList>
    </citation>
    <scope>NUCLEOTIDE SEQUENCE [LARGE SCALE GENOMIC DNA]</scope>
    <source>
        <strain evidence="4 5">CBS 125763</strain>
    </source>
</reference>
<feature type="region of interest" description="Disordered" evidence="3">
    <location>
        <begin position="1"/>
        <end position="24"/>
    </location>
</feature>
<comment type="caution">
    <text evidence="4">The sequence shown here is derived from an EMBL/GenBank/DDBJ whole genome shotgun (WGS) entry which is preliminary data.</text>
</comment>
<evidence type="ECO:0000256" key="3">
    <source>
        <dbReference type="SAM" id="MobiDB-lite"/>
    </source>
</evidence>
<evidence type="ECO:0000256" key="2">
    <source>
        <dbReference type="ARBA" id="ARBA00040895"/>
    </source>
</evidence>
<dbReference type="InterPro" id="IPR036249">
    <property type="entry name" value="Thioredoxin-like_sf"/>
</dbReference>
<dbReference type="InterPro" id="IPR009737">
    <property type="entry name" value="Aim32/Apd1-like"/>
</dbReference>
<keyword evidence="5" id="KW-1185">Reference proteome</keyword>
<sequence>MPRLSPPLFGFSGSSAPAGTTTRSLTRYVTSSSCRHRNITTVRAPPFPVVETCPEPTCPCRSSPKLDLEIDRTKNLNGSMSPYAQHLLISTGQSDWTSRIEDEHQNGTAWGKVVGDVKALLGRHGQFHDPYNNILINTSSFTPPSEPGKSQDRDTGSFEGVEALVFPAFRRVRHLVPFTRSRESSANSGPGRLDDFVHGFLLPEPNRLHPIYKDISEQERTAKTRDATAASKFHSWPITNPTILICSHHQRDSRCGILGPFLHEEFRRYINQRGRDEHGVKLVTPPSPGDFVASEVDVSSGAASGGQSLDDATLSSISTMDASTSDSIQAHVNVGMISHVGGHKWAGNVIVYIPPTFTTARRTTSDHQFPSSDMSRRASGVPPPHPLRGMGIWYGRVEPKHVEGIVEQTVVRGKVIEELFRGGINANGEILRL</sequence>
<dbReference type="PANTHER" id="PTHR31902">
    <property type="entry name" value="ACTIN PATCHES DISTAL PROTEIN 1"/>
    <property type="match status" value="1"/>
</dbReference>
<dbReference type="PANTHER" id="PTHR31902:SF7">
    <property type="entry name" value="ALTERED INHERITANCE OF MITOCHONDRIA PROTEIN 32"/>
    <property type="match status" value="1"/>
</dbReference>
<organism evidence="4 5">
    <name type="scientific">Fonsecaea erecta</name>
    <dbReference type="NCBI Taxonomy" id="1367422"/>
    <lineage>
        <taxon>Eukaryota</taxon>
        <taxon>Fungi</taxon>
        <taxon>Dikarya</taxon>
        <taxon>Ascomycota</taxon>
        <taxon>Pezizomycotina</taxon>
        <taxon>Eurotiomycetes</taxon>
        <taxon>Chaetothyriomycetidae</taxon>
        <taxon>Chaetothyriales</taxon>
        <taxon>Herpotrichiellaceae</taxon>
        <taxon>Fonsecaea</taxon>
    </lineage>
</organism>
<evidence type="ECO:0000313" key="4">
    <source>
        <dbReference type="EMBL" id="OAP57713.1"/>
    </source>
</evidence>
<comment type="similarity">
    <text evidence="1">Belongs to the AIM32 family.</text>
</comment>